<accession>A0A1Z3HSD9</accession>
<feature type="signal peptide" evidence="2">
    <location>
        <begin position="1"/>
        <end position="22"/>
    </location>
</feature>
<organism evidence="3 4">
    <name type="scientific">Halomicronema hongdechloris C2206</name>
    <dbReference type="NCBI Taxonomy" id="1641165"/>
    <lineage>
        <taxon>Bacteria</taxon>
        <taxon>Bacillati</taxon>
        <taxon>Cyanobacteriota</taxon>
        <taxon>Cyanophyceae</taxon>
        <taxon>Nodosilineales</taxon>
        <taxon>Nodosilineaceae</taxon>
        <taxon>Halomicronema</taxon>
    </lineage>
</organism>
<keyword evidence="2" id="KW-0732">Signal</keyword>
<evidence type="ECO:0000256" key="2">
    <source>
        <dbReference type="SAM" id="SignalP"/>
    </source>
</evidence>
<dbReference type="OrthoDB" id="3723110at2"/>
<keyword evidence="4" id="KW-1185">Reference proteome</keyword>
<dbReference type="KEGG" id="hhg:XM38_041770"/>
<name>A0A1Z3HSD9_9CYAN</name>
<dbReference type="Proteomes" id="UP000191901">
    <property type="component" value="Chromosome"/>
</dbReference>
<feature type="chain" id="PRO_5012983859" description="Lipoprotein" evidence="2">
    <location>
        <begin position="23"/>
        <end position="360"/>
    </location>
</feature>
<gene>
    <name evidence="3" type="ORF">XM38_041770</name>
</gene>
<sequence>MLHHVAPPLLSALLLLSCAPLSDGNSTPVDHPPTSSSPMATPLPQVPSDPLPDAVSTAVKADLADHLGVSVEQLSIGRHSRETWPDGCLGLGGPSEICLAALVEGWQVEVIDMRSQQSYFYRTDLSGQQVRRSELEHNLPLSLRDRIFQVAAAQGSQPSASLEVIDAQPQTWNGCYGLAAANEACPEIAIFGWRAIISDGNQYWIYHTDNLGNEIRLNETASGGTARPSFLAQPDPNALGDETGFQSTIRQGSGTIETFMLEADGRVRYLRQQDGEVIDRAVASVSQEQLKAFWQSLAQANFHHFRGIRYQTTPANPDATLVTLTSRAGSVAYSEASLGGLPPALQDIVQHWTAMTRQLE</sequence>
<evidence type="ECO:0000313" key="4">
    <source>
        <dbReference type="Proteomes" id="UP000191901"/>
    </source>
</evidence>
<protein>
    <recommendedName>
        <fullName evidence="5">Lipoprotein</fullName>
    </recommendedName>
</protein>
<feature type="compositionally biased region" description="Polar residues" evidence="1">
    <location>
        <begin position="24"/>
        <end position="39"/>
    </location>
</feature>
<evidence type="ECO:0000256" key="1">
    <source>
        <dbReference type="SAM" id="MobiDB-lite"/>
    </source>
</evidence>
<reference evidence="3 4" key="1">
    <citation type="journal article" date="2016" name="Biochim. Biophys. Acta">
        <title>Characterization of red-shifted phycobilisomes isolated from the chlorophyll f-containing cyanobacterium Halomicronema hongdechloris.</title>
        <authorList>
            <person name="Li Y."/>
            <person name="Lin Y."/>
            <person name="Garvey C.J."/>
            <person name="Birch D."/>
            <person name="Corkery R.W."/>
            <person name="Loughlin P.C."/>
            <person name="Scheer H."/>
            <person name="Willows R.D."/>
            <person name="Chen M."/>
        </authorList>
    </citation>
    <scope>NUCLEOTIDE SEQUENCE [LARGE SCALE GENOMIC DNA]</scope>
    <source>
        <strain evidence="3 4">C2206</strain>
    </source>
</reference>
<evidence type="ECO:0000313" key="3">
    <source>
        <dbReference type="EMBL" id="ASC73215.1"/>
    </source>
</evidence>
<evidence type="ECO:0008006" key="5">
    <source>
        <dbReference type="Google" id="ProtNLM"/>
    </source>
</evidence>
<proteinExistence type="predicted"/>
<dbReference type="AlphaFoldDB" id="A0A1Z3HSD9"/>
<dbReference type="STRING" id="1641165.XM38_25660"/>
<feature type="region of interest" description="Disordered" evidence="1">
    <location>
        <begin position="24"/>
        <end position="51"/>
    </location>
</feature>
<dbReference type="EMBL" id="CP021983">
    <property type="protein sequence ID" value="ASC73215.1"/>
    <property type="molecule type" value="Genomic_DNA"/>
</dbReference>
<dbReference type="RefSeq" id="WP_088430832.1">
    <property type="nucleotide sequence ID" value="NZ_CP021983.2"/>
</dbReference>